<organism evidence="1 2">
    <name type="scientific">Persea americana</name>
    <name type="common">Avocado</name>
    <dbReference type="NCBI Taxonomy" id="3435"/>
    <lineage>
        <taxon>Eukaryota</taxon>
        <taxon>Viridiplantae</taxon>
        <taxon>Streptophyta</taxon>
        <taxon>Embryophyta</taxon>
        <taxon>Tracheophyta</taxon>
        <taxon>Spermatophyta</taxon>
        <taxon>Magnoliopsida</taxon>
        <taxon>Magnoliidae</taxon>
        <taxon>Laurales</taxon>
        <taxon>Lauraceae</taxon>
        <taxon>Persea</taxon>
    </lineage>
</organism>
<reference evidence="1 2" key="1">
    <citation type="journal article" date="2022" name="Hortic Res">
        <title>A haplotype resolved chromosomal level avocado genome allows analysis of novel avocado genes.</title>
        <authorList>
            <person name="Nath O."/>
            <person name="Fletcher S.J."/>
            <person name="Hayward A."/>
            <person name="Shaw L.M."/>
            <person name="Masouleh A.K."/>
            <person name="Furtado A."/>
            <person name="Henry R.J."/>
            <person name="Mitter N."/>
        </authorList>
    </citation>
    <scope>NUCLEOTIDE SEQUENCE [LARGE SCALE GENOMIC DNA]</scope>
    <source>
        <strain evidence="2">cv. Hass</strain>
    </source>
</reference>
<accession>A0ACC2KY30</accession>
<evidence type="ECO:0000313" key="2">
    <source>
        <dbReference type="Proteomes" id="UP001234297"/>
    </source>
</evidence>
<proteinExistence type="predicted"/>
<sequence>MDGWRRVSGTGSQTVVEDPLLLISPHFLYVCRLVFIKNSSSSSAYISPRFFSFCLVFIKNPSSSFSTPHISAFLLVVFFFAYLCISCFCLVFIKSSFSSSHISAFLLLLSCVHEKLLFFFSYLLVSSPSVLDSSTVPLLLVFILMDFVSFSLTVHPTYAFPLPTGFGASRLAAVLYCSKNGGDCGGLFGASGGSNAFQLCEKAMQSLKHRGEREICIATGGEGVLTRTLKRKLNDEDQPKGYEDQPKGSVGIASCSNHISDVAKPVLSEDASVAVAFVGKILNYSKLKKSLPHEKMMGDSSESELVLHLLRSSSSSVLLETRVLRMCEAIQGEYCLLMIADGWLIAARSPRGMFPLVKGKSSSDTTIFGTEASCVDSLGYCDREMFPGEILMVKNGVQKSFNMIRKFCAKHCLMEQIYLCGQETKEAFNRSVDRFRILIATRLVLKGDEEPDVILVASDASIKIAGAYSVATGIRFGGRVFAFHTQFLNKVEMSKKIAKHRKEGNFHPRGLFSGQRILLFDDGRVVSKCSETILESLRSYTCATEVHLKLICPEIRSACPYGVNLKSMGYKEETEAYVKQYDSCSRIYAGDLKTFILKKEADQYCLQCMQEQ</sequence>
<dbReference type="Proteomes" id="UP001234297">
    <property type="component" value="Chromosome 6"/>
</dbReference>
<protein>
    <submittedName>
        <fullName evidence="1">Uncharacterized protein</fullName>
    </submittedName>
</protein>
<gene>
    <name evidence="1" type="ORF">MRB53_019282</name>
</gene>
<name>A0ACC2KY30_PERAE</name>
<keyword evidence="2" id="KW-1185">Reference proteome</keyword>
<comment type="caution">
    <text evidence="1">The sequence shown here is derived from an EMBL/GenBank/DDBJ whole genome shotgun (WGS) entry which is preliminary data.</text>
</comment>
<dbReference type="EMBL" id="CM056814">
    <property type="protein sequence ID" value="KAJ8625975.1"/>
    <property type="molecule type" value="Genomic_DNA"/>
</dbReference>
<evidence type="ECO:0000313" key="1">
    <source>
        <dbReference type="EMBL" id="KAJ8625975.1"/>
    </source>
</evidence>